<dbReference type="InterPro" id="IPR050525">
    <property type="entry name" value="ECM_Assembly_Org"/>
</dbReference>
<dbReference type="SMART" id="SM00179">
    <property type="entry name" value="EGF_CA"/>
    <property type="match status" value="1"/>
</dbReference>
<dbReference type="Gene3D" id="2.10.25.10">
    <property type="entry name" value="Laminin"/>
    <property type="match status" value="1"/>
</dbReference>
<dbReference type="OrthoDB" id="10045365at2759"/>
<reference evidence="4 5" key="2">
    <citation type="submission" date="2018-11" db="EMBL/GenBank/DDBJ databases">
        <authorList>
            <consortium name="Pathogen Informatics"/>
        </authorList>
    </citation>
    <scope>NUCLEOTIDE SEQUENCE [LARGE SCALE GENOMIC DNA]</scope>
    <source>
        <strain evidence="4 5">Costa Rica</strain>
    </source>
</reference>
<proteinExistence type="predicted"/>
<evidence type="ECO:0000256" key="2">
    <source>
        <dbReference type="SAM" id="MobiDB-lite"/>
    </source>
</evidence>
<feature type="region of interest" description="Disordered" evidence="2">
    <location>
        <begin position="734"/>
        <end position="760"/>
    </location>
</feature>
<dbReference type="InterPro" id="IPR001881">
    <property type="entry name" value="EGF-like_Ca-bd_dom"/>
</dbReference>
<name>A0A0R3PZC8_ANGCS</name>
<evidence type="ECO:0000313" key="5">
    <source>
        <dbReference type="Proteomes" id="UP000267027"/>
    </source>
</evidence>
<dbReference type="OMA" id="CKIAPAD"/>
<evidence type="ECO:0000313" key="6">
    <source>
        <dbReference type="WBParaSite" id="ACOC_0001189801-mRNA-1"/>
    </source>
</evidence>
<sequence>KRPIYPVVGKDGSPLPTHVSGAYIDKGGRIIPTDASGKPLRADGSLLPTDASGNYVASPHWETFGIVLPTDERGNVIYPVTKPDGSPLPTDISGNFVTDEGTIVEKDEEGRPIGPHGHVLPTDETGNYIYPVVGPDGSPLPTDIHKRPIYPVVGKDGSPLPTHVSGAYIDEEGRIIPTDASGKPLGADGSPLPTDAYDNYVTGPHLETTAKVLPTDESGNVIFPVTEPDGLPLPVDASGDFITDQPMVLEKGEDGKPLGPDEQVLPRYVVVTEDGRPLPTNEYGNSIDQNGVPIPTDYVGRPLGHSKTPLPTNAYGEYVMVPSRRHSSHCIVSSHIELVVILDTSNSIKVLDYRIMKELLKNFLVDHFDMTKNKVRVGVVKYGETAEIPISLGDYDDIDELLHRISDTRRVKGKPMLGLALKEAAGELLISGSENIPKFLLLLKNGASLDPVQEAAETLTKDIGAHMFVVEAGDDESSSQDSQLTADDRVIRIPQWHGTDSETLGPIADAICKIAPADPSRQITWPVRKTTMPSFVTVRSCNQIDYPADVIIMLDSSENFSAEEFYAMKESVAELVDAGFDLAPDVVRIGFIIYSDKVAVPVALGHYEDKIDLIQQISDTTKINDGIAIALYGLNAARQQFQLHGRDNATRIVIMITNGRNRGNAAPAAEDLREMYGIQLFILAVSADEEGLNTLKRIAGKEYPNRVYEVATAFELDEQAATISRHLCDYTTPANGIHPTEPTIRRTTKRDVQSSNAISRPSSNIRSLKYSPLCSDGIKRPYQINILIDVTARSSAEDFRLVMDHLSLFFQRRFAPDDTMLQFNLMTISSQKVLDARAGLSVGDIVFALNDVVQDSDDVESAKLGVGIDSLVEMSNDNYIKGSYKIMLIISADSTSSDSALPSAEFAAGDFSNNIIGLSVRKPSTNLLTNMAGAGTRVIHLDWTSPNELFNSWLVYAICDYVTASTAKVTSPSTRAKAVLTRRTTRKRSALLFAFAEQSTMNYTILYTHDYSIPTDHWQKLSATCRDSFGTVIENLPTDHVYTVCVTASNAKLNSSVPLPENENCAQATLNKNTTAPDVYQPVEIAPCNCLCDHGKAVLKPSCDYSIDTYRPMTTLPPATEEECPCKVNAHAGRCPPGYVLKRGQCYDVDECAVNNGGCSHGCVNTPGGHYCACPYGMTRDPLDTNTCVNAANAFDRIAQLLAHYLHANAKQAAGKLETAGQSQQKTKYKATIKSADDKAITFEWSAVPAMVRRAFRWLF</sequence>
<keyword evidence="5" id="KW-1185">Reference proteome</keyword>
<reference evidence="6" key="1">
    <citation type="submission" date="2017-02" db="UniProtKB">
        <authorList>
            <consortium name="WormBaseParasite"/>
        </authorList>
    </citation>
    <scope>IDENTIFICATION</scope>
</reference>
<dbReference type="STRING" id="334426.A0A0R3PZC8"/>
<evidence type="ECO:0000313" key="4">
    <source>
        <dbReference type="EMBL" id="VDM63484.1"/>
    </source>
</evidence>
<feature type="domain" description="VWFA" evidence="3">
    <location>
        <begin position="337"/>
        <end position="511"/>
    </location>
</feature>
<accession>A0A0R3PZC8</accession>
<dbReference type="GO" id="GO:0005509">
    <property type="term" value="F:calcium ion binding"/>
    <property type="evidence" value="ECO:0007669"/>
    <property type="project" value="InterPro"/>
</dbReference>
<dbReference type="Pfam" id="PF14670">
    <property type="entry name" value="FXa_inhibition"/>
    <property type="match status" value="1"/>
</dbReference>
<evidence type="ECO:0000259" key="3">
    <source>
        <dbReference type="PROSITE" id="PS50234"/>
    </source>
</evidence>
<organism evidence="6">
    <name type="scientific">Angiostrongylus costaricensis</name>
    <name type="common">Nematode worm</name>
    <dbReference type="NCBI Taxonomy" id="334426"/>
    <lineage>
        <taxon>Eukaryota</taxon>
        <taxon>Metazoa</taxon>
        <taxon>Ecdysozoa</taxon>
        <taxon>Nematoda</taxon>
        <taxon>Chromadorea</taxon>
        <taxon>Rhabditida</taxon>
        <taxon>Rhabditina</taxon>
        <taxon>Rhabditomorpha</taxon>
        <taxon>Strongyloidea</taxon>
        <taxon>Metastrongylidae</taxon>
        <taxon>Angiostrongylus</taxon>
    </lineage>
</organism>
<dbReference type="PROSITE" id="PS50234">
    <property type="entry name" value="VWFA"/>
    <property type="match status" value="2"/>
</dbReference>
<dbReference type="PANTHER" id="PTHR24020:SF20">
    <property type="entry name" value="PH DOMAIN-CONTAINING PROTEIN"/>
    <property type="match status" value="1"/>
</dbReference>
<dbReference type="SUPFAM" id="SSF53300">
    <property type="entry name" value="vWA-like"/>
    <property type="match status" value="2"/>
</dbReference>
<dbReference type="SMART" id="SM00327">
    <property type="entry name" value="VWA"/>
    <property type="match status" value="2"/>
</dbReference>
<dbReference type="WBParaSite" id="ACOC_0001189801-mRNA-1">
    <property type="protein sequence ID" value="ACOC_0001189801-mRNA-1"/>
    <property type="gene ID" value="ACOC_0001189801"/>
</dbReference>
<dbReference type="InterPro" id="IPR002035">
    <property type="entry name" value="VWF_A"/>
</dbReference>
<gene>
    <name evidence="4" type="ORF">ACOC_LOCUS11899</name>
</gene>
<dbReference type="Pfam" id="PF00092">
    <property type="entry name" value="VWA"/>
    <property type="match status" value="2"/>
</dbReference>
<dbReference type="InterPro" id="IPR036465">
    <property type="entry name" value="vWFA_dom_sf"/>
</dbReference>
<dbReference type="CDD" id="cd01450">
    <property type="entry name" value="vWFA_subfamily_ECM"/>
    <property type="match status" value="2"/>
</dbReference>
<dbReference type="PANTHER" id="PTHR24020">
    <property type="entry name" value="COLLAGEN ALPHA"/>
    <property type="match status" value="1"/>
</dbReference>
<evidence type="ECO:0000256" key="1">
    <source>
        <dbReference type="ARBA" id="ARBA00023157"/>
    </source>
</evidence>
<dbReference type="Gene3D" id="3.40.50.410">
    <property type="entry name" value="von Willebrand factor, type A domain"/>
    <property type="match status" value="2"/>
</dbReference>
<dbReference type="SUPFAM" id="SSF57196">
    <property type="entry name" value="EGF/Laminin"/>
    <property type="match status" value="1"/>
</dbReference>
<dbReference type="AlphaFoldDB" id="A0A0R3PZC8"/>
<dbReference type="EMBL" id="UYYA01004821">
    <property type="protein sequence ID" value="VDM63484.1"/>
    <property type="molecule type" value="Genomic_DNA"/>
</dbReference>
<dbReference type="Proteomes" id="UP000267027">
    <property type="component" value="Unassembled WGS sequence"/>
</dbReference>
<dbReference type="CDD" id="cd00054">
    <property type="entry name" value="EGF_CA"/>
    <property type="match status" value="1"/>
</dbReference>
<protein>
    <submittedName>
        <fullName evidence="6">VWFA domain-containing protein</fullName>
    </submittedName>
</protein>
<feature type="domain" description="VWFA" evidence="3">
    <location>
        <begin position="549"/>
        <end position="727"/>
    </location>
</feature>
<keyword evidence="1" id="KW-1015">Disulfide bond</keyword>